<sequence length="75" mass="8042">MAKNGIHSDQVPPGTRGLTIRLLQSPQHTCMKARKGPSYILGLASALCFTTNSARRPVGHIVLKTEAQESISSGR</sequence>
<name>A0A8H6AWW0_9HELO</name>
<proteinExistence type="predicted"/>
<dbReference type="RefSeq" id="XP_037194145.1">
    <property type="nucleotide sequence ID" value="XM_037334058.1"/>
</dbReference>
<accession>A0A8H6AWW0</accession>
<evidence type="ECO:0000313" key="1">
    <source>
        <dbReference type="EMBL" id="KAF5875199.1"/>
    </source>
</evidence>
<protein>
    <submittedName>
        <fullName evidence="1">Uncharacterized protein</fullName>
    </submittedName>
</protein>
<reference evidence="1 2" key="1">
    <citation type="journal article" date="2020" name="Phytopathology">
        <title>A high-quality genome resource of Botrytis fragariae, a new and rapidly spreading fungal pathogen causing strawberry gray mold in the U.S.A.</title>
        <authorList>
            <person name="Wu Y."/>
            <person name="Saski C.A."/>
            <person name="Schnabel G."/>
            <person name="Xiao S."/>
            <person name="Hu M."/>
        </authorList>
    </citation>
    <scope>NUCLEOTIDE SEQUENCE [LARGE SCALE GENOMIC DNA]</scope>
    <source>
        <strain evidence="1 2">BVB16</strain>
    </source>
</reference>
<dbReference type="EMBL" id="JABFCT010000006">
    <property type="protein sequence ID" value="KAF5875199.1"/>
    <property type="molecule type" value="Genomic_DNA"/>
</dbReference>
<dbReference type="GeneID" id="59257750"/>
<keyword evidence="2" id="KW-1185">Reference proteome</keyword>
<dbReference type="AlphaFoldDB" id="A0A8H6AWW0"/>
<dbReference type="Proteomes" id="UP000531561">
    <property type="component" value="Unassembled WGS sequence"/>
</dbReference>
<organism evidence="1 2">
    <name type="scientific">Botrytis fragariae</name>
    <dbReference type="NCBI Taxonomy" id="1964551"/>
    <lineage>
        <taxon>Eukaryota</taxon>
        <taxon>Fungi</taxon>
        <taxon>Dikarya</taxon>
        <taxon>Ascomycota</taxon>
        <taxon>Pezizomycotina</taxon>
        <taxon>Leotiomycetes</taxon>
        <taxon>Helotiales</taxon>
        <taxon>Sclerotiniaceae</taxon>
        <taxon>Botrytis</taxon>
    </lineage>
</organism>
<evidence type="ECO:0000313" key="2">
    <source>
        <dbReference type="Proteomes" id="UP000531561"/>
    </source>
</evidence>
<comment type="caution">
    <text evidence="1">The sequence shown here is derived from an EMBL/GenBank/DDBJ whole genome shotgun (WGS) entry which is preliminary data.</text>
</comment>
<gene>
    <name evidence="1" type="ORF">Bfra_003652</name>
</gene>